<dbReference type="EMBL" id="AK440359">
    <property type="protein sequence ID" value="BAN64153.1"/>
    <property type="molecule type" value="mRNA"/>
</dbReference>
<dbReference type="AlphaFoldDB" id="S6AYW2"/>
<protein>
    <submittedName>
        <fullName evidence="2">Uncharacterized protein</fullName>
    </submittedName>
</protein>
<dbReference type="VEuPathDB" id="PiroplasmaDB:BBOV_IV000225"/>
<feature type="coiled-coil region" evidence="1">
    <location>
        <begin position="109"/>
        <end position="136"/>
    </location>
</feature>
<sequence length="210" mass="24297">MTSTMESPPSKIDEMTPYATTASCNSQVAQEIIEGLEREVNKLLIATSMVLYHNYMLKYKGINSNGAKKSGPKENGYAAPIDKCDIKEFKRVLETLRATEVGRTFPVSNQLKVIRYEKQERELDQLKAQLASKITQRDHMRKACLNKARETLGSFNTPIIKSYLQSLETAYHLQEEGERLRKKYHKLKKVLETLKEFYHKCIDRKDVEFE</sequence>
<evidence type="ECO:0000313" key="2">
    <source>
        <dbReference type="EMBL" id="BAN64153.1"/>
    </source>
</evidence>
<keyword evidence="1" id="KW-0175">Coiled coil</keyword>
<name>S6AYW2_BABBO</name>
<reference evidence="2" key="1">
    <citation type="journal article" date="2014" name="BMC Genomics">
        <title>The Babesia bovis gene and promoter model: an update from full-length EST analysis.</title>
        <authorList>
            <person name="Yamagishi J."/>
            <person name="Wakaguri H."/>
            <person name="Yokoyama N."/>
            <person name="Yamashita R."/>
            <person name="Suzuki Y."/>
            <person name="Xuan X."/>
            <person name="Igarashi I."/>
        </authorList>
    </citation>
    <scope>NUCLEOTIDE SEQUENCE</scope>
    <source>
        <strain evidence="2">Texas</strain>
    </source>
</reference>
<organism evidence="2">
    <name type="scientific">Babesia bovis</name>
    <dbReference type="NCBI Taxonomy" id="5865"/>
    <lineage>
        <taxon>Eukaryota</taxon>
        <taxon>Sar</taxon>
        <taxon>Alveolata</taxon>
        <taxon>Apicomplexa</taxon>
        <taxon>Aconoidasida</taxon>
        <taxon>Piroplasmida</taxon>
        <taxon>Babesiidae</taxon>
        <taxon>Babesia</taxon>
    </lineage>
</organism>
<accession>S6AYW2</accession>
<proteinExistence type="evidence at transcript level"/>
<evidence type="ECO:0000256" key="1">
    <source>
        <dbReference type="SAM" id="Coils"/>
    </source>
</evidence>